<name>A0ACC2EZS8_DALPE</name>
<evidence type="ECO:0000313" key="2">
    <source>
        <dbReference type="Proteomes" id="UP001157502"/>
    </source>
</evidence>
<sequence>MAGACLAIVWNWRDNRTHLKTVTYNCAAYEYTHTMKLPKAEDVKRGISVIWDTLQCPICLDLMSTPVSTKCDHQFCKFCMMKLLDRSKRKEACCPVCNSKITKRSLQESPGFLRLVEGLQNLVQAYEQDTSTNYFTGMYQVKSQTSATETVQEKANLDDISDDVWAAGHDNDDDDDDDDEGHDDLPVSCSSTVAAKDGFAKLMGLQDSCAVILDEEFDSSMDDKPSAGEKATNDSKSSIAVTEKQKPALETKIPKIVESAPSQSGNQENKLTPYLTDPPCHLEEVACHPVRRSLRNNKRASSSQTNVLEQRQKQSLEKVSEWLIKNSPEEIPFEKAKNAECSRDSNTGISFPSSPLEENSMNKEQSPTRKERCLEEQVFGAIYKRGRRGNRSFSPQNRQNADPQTPGLMEEEGQIPTKVPRKRMSSELTPADFVKRPRSEVNGDGVINKPEERTVNDMTELTSHRSDQHGEKLNELSEDINGSPVFSVQPRTWARRTRKQMQGKWQDIDGELQVNGRAHLANTRQKRTLKKREDKYSLRSQNNIAAPRPKVPKPLILVGVEEGERDSVAMPQSRPLGQIEVQIESYPSSEDPGCLIVRKTRSQGLIFFTEEGEGSNKMIDTSRAIKVTSPHSDCNEIQRLAMAGEDANVDNVVSLNKLSPEKSLRKNGCVSGEDIGGIEYLLASETTTRKIVKFQKVCPVEKDSIAVVPNTESPLITGSVALVSSPRSLSEAVVQASEPETPASQTKCVHMGSDDRNDSEVDTEQLLKSFKATKRKSFRLGSPSIKNSSFWSGKENATPTKIQTSPNKETEKTQELPNATKGLTFQLESTKGVRYALSNCRDLIPPSSSPNYSSHEAAQSNQGSLSKSIVTGPTQKVIESVNSNACGNTQEVCGGRESVPSSNVVEKIPVGTGHQAVDSGVLFPALGGSEEALLDPTPEASRQRTFSMDGLSYSADDRTWKGSVEAENIHSKEPEIAVETDKRCSVNSTRNVANTESSLTPDDLLPPVAHAVVIQEAERVKESGEGSSLSSVPISLQQRQRRKALRLESSESDSSASEEELPPLGQIFRHSACPTEDESVTLLEDPSREHIRSQEAIADCIWAAANNERHDGSSPRCPSPDCIDTSQASVDLFGTPEDGVSHLSGEGTAGVTGLTQESSQFSNEIIATQQKVAMQEKLQRLQRMMTLVSKALQEKERSSVDRVSPRLPNGPALLHTDDSTGADSQTTTPCAEGTGKRSVDRDCSPDDGRNAASPEPGPDCRGLDPLPARRTKRAGPGENTAGHLSRQSGRTLRSSGRRVLPNRVSTGASGATRHSRTTTPSPTGLEVRDTPSVIQPTNTQKSTRAPQRGPAEVKLVLVGSGLSAPEQSAVRRFARKMGGSVTSQVTSETTHVIMSTDGDLACERTLKYFLGIAGRKWVVSFQWISESFKQGKVLNETQFEVRGDVVNGPDHQGPMRARTTEDESLLMRDFEICFQGPFTDMTTGQMEWMVELCGGTVVKEPRLFTGKRAHQLVVIQPSLHQSSVLNLAPNRKADVIARGWLLDTVATYTLQSLDSYRT</sequence>
<organism evidence="1 2">
    <name type="scientific">Dallia pectoralis</name>
    <name type="common">Alaska blackfish</name>
    <dbReference type="NCBI Taxonomy" id="75939"/>
    <lineage>
        <taxon>Eukaryota</taxon>
        <taxon>Metazoa</taxon>
        <taxon>Chordata</taxon>
        <taxon>Craniata</taxon>
        <taxon>Vertebrata</taxon>
        <taxon>Euteleostomi</taxon>
        <taxon>Actinopterygii</taxon>
        <taxon>Neopterygii</taxon>
        <taxon>Teleostei</taxon>
        <taxon>Protacanthopterygii</taxon>
        <taxon>Esociformes</taxon>
        <taxon>Umbridae</taxon>
        <taxon>Dallia</taxon>
    </lineage>
</organism>
<proteinExistence type="predicted"/>
<evidence type="ECO:0000313" key="1">
    <source>
        <dbReference type="EMBL" id="KAJ7984579.1"/>
    </source>
</evidence>
<dbReference type="EMBL" id="CM055764">
    <property type="protein sequence ID" value="KAJ7984579.1"/>
    <property type="molecule type" value="Genomic_DNA"/>
</dbReference>
<gene>
    <name evidence="1" type="ORF">DPEC_G00356250</name>
</gene>
<dbReference type="Proteomes" id="UP001157502">
    <property type="component" value="Chromosome 37"/>
</dbReference>
<reference evidence="1" key="1">
    <citation type="submission" date="2021-05" db="EMBL/GenBank/DDBJ databases">
        <authorList>
            <person name="Pan Q."/>
            <person name="Jouanno E."/>
            <person name="Zahm M."/>
            <person name="Klopp C."/>
            <person name="Cabau C."/>
            <person name="Louis A."/>
            <person name="Berthelot C."/>
            <person name="Parey E."/>
            <person name="Roest Crollius H."/>
            <person name="Montfort J."/>
            <person name="Robinson-Rechavi M."/>
            <person name="Bouchez O."/>
            <person name="Lampietro C."/>
            <person name="Lopez Roques C."/>
            <person name="Donnadieu C."/>
            <person name="Postlethwait J."/>
            <person name="Bobe J."/>
            <person name="Dillon D."/>
            <person name="Chandos A."/>
            <person name="von Hippel F."/>
            <person name="Guiguen Y."/>
        </authorList>
    </citation>
    <scope>NUCLEOTIDE SEQUENCE</scope>
    <source>
        <strain evidence="1">YG-Jan2019</strain>
    </source>
</reference>
<protein>
    <submittedName>
        <fullName evidence="1">Uncharacterized protein</fullName>
    </submittedName>
</protein>
<keyword evidence="2" id="KW-1185">Reference proteome</keyword>
<accession>A0ACC2EZS8</accession>
<comment type="caution">
    <text evidence="1">The sequence shown here is derived from an EMBL/GenBank/DDBJ whole genome shotgun (WGS) entry which is preliminary data.</text>
</comment>